<keyword evidence="2" id="KW-0812">Transmembrane</keyword>
<reference evidence="3 4" key="1">
    <citation type="journal article" date="2016" name="Nat. Commun.">
        <title>Thousands of microbial genomes shed light on interconnected biogeochemical processes in an aquifer system.</title>
        <authorList>
            <person name="Anantharaman K."/>
            <person name="Brown C.T."/>
            <person name="Hug L.A."/>
            <person name="Sharon I."/>
            <person name="Castelle C.J."/>
            <person name="Probst A.J."/>
            <person name="Thomas B.C."/>
            <person name="Singh A."/>
            <person name="Wilkins M.J."/>
            <person name="Karaoz U."/>
            <person name="Brodie E.L."/>
            <person name="Williams K.H."/>
            <person name="Hubbard S.S."/>
            <person name="Banfield J.F."/>
        </authorList>
    </citation>
    <scope>NUCLEOTIDE SEQUENCE [LARGE SCALE GENOMIC DNA]</scope>
</reference>
<dbReference type="InterPro" id="IPR009003">
    <property type="entry name" value="Peptidase_S1_PA"/>
</dbReference>
<accession>A0A1G2HQD4</accession>
<feature type="coiled-coil region" evidence="1">
    <location>
        <begin position="47"/>
        <end position="81"/>
    </location>
</feature>
<dbReference type="Gene3D" id="2.40.10.10">
    <property type="entry name" value="Trypsin-like serine proteases"/>
    <property type="match status" value="2"/>
</dbReference>
<dbReference type="STRING" id="1802202.A2730_01900"/>
<sequence length="304" mass="33552">MNQKGFIQIPVLVSIIVGVLILGSGGYFGVKQYRNYQLERIEKEKIYQTEKETQQQKDLEVEKLKKEVEELKNKKPEVVQQTIVKEVIVPKTEMDLPSIIKQWRPRIVYIVCEWRYSDTGEVYAQGSGSGLLFAKSKDNLALLVMTNKHVLADGQYVASSCDISFPSLNETFKVSTNSLMESVSGLDWGLIRFQSSNGYLNSLVVSGPIESYPSVCKKPALVGDEIVILGYPGIGSQSDITATEGIISGRDGDYYITSAKIDRGNSGGAAISLKDNCYLGIPSFAQVGQIESLGRILDIEAVYK</sequence>
<dbReference type="InterPro" id="IPR043504">
    <property type="entry name" value="Peptidase_S1_PA_chymotrypsin"/>
</dbReference>
<gene>
    <name evidence="3" type="ORF">A2730_01900</name>
</gene>
<name>A0A1G2HQD4_9BACT</name>
<organism evidence="3 4">
    <name type="scientific">Candidatus Staskawiczbacteria bacterium RIFCSPHIGHO2_01_FULL_39_25</name>
    <dbReference type="NCBI Taxonomy" id="1802202"/>
    <lineage>
        <taxon>Bacteria</taxon>
        <taxon>Candidatus Staskawicziibacteriota</taxon>
    </lineage>
</organism>
<comment type="caution">
    <text evidence="3">The sequence shown here is derived from an EMBL/GenBank/DDBJ whole genome shotgun (WGS) entry which is preliminary data.</text>
</comment>
<keyword evidence="1" id="KW-0175">Coiled coil</keyword>
<dbReference type="SUPFAM" id="SSF50494">
    <property type="entry name" value="Trypsin-like serine proteases"/>
    <property type="match status" value="1"/>
</dbReference>
<evidence type="ECO:0000256" key="1">
    <source>
        <dbReference type="SAM" id="Coils"/>
    </source>
</evidence>
<dbReference type="AlphaFoldDB" id="A0A1G2HQD4"/>
<feature type="transmembrane region" description="Helical" evidence="2">
    <location>
        <begin position="6"/>
        <end position="30"/>
    </location>
</feature>
<evidence type="ECO:0000313" key="3">
    <source>
        <dbReference type="EMBL" id="OGZ64697.1"/>
    </source>
</evidence>
<protein>
    <recommendedName>
        <fullName evidence="5">Serine protease</fullName>
    </recommendedName>
</protein>
<dbReference type="EMBL" id="MHOO01000003">
    <property type="protein sequence ID" value="OGZ64697.1"/>
    <property type="molecule type" value="Genomic_DNA"/>
</dbReference>
<keyword evidence="2" id="KW-1133">Transmembrane helix</keyword>
<proteinExistence type="predicted"/>
<evidence type="ECO:0000256" key="2">
    <source>
        <dbReference type="SAM" id="Phobius"/>
    </source>
</evidence>
<evidence type="ECO:0008006" key="5">
    <source>
        <dbReference type="Google" id="ProtNLM"/>
    </source>
</evidence>
<dbReference type="Pfam" id="PF13365">
    <property type="entry name" value="Trypsin_2"/>
    <property type="match status" value="1"/>
</dbReference>
<keyword evidence="2" id="KW-0472">Membrane</keyword>
<dbReference type="Proteomes" id="UP000176855">
    <property type="component" value="Unassembled WGS sequence"/>
</dbReference>
<evidence type="ECO:0000313" key="4">
    <source>
        <dbReference type="Proteomes" id="UP000176855"/>
    </source>
</evidence>